<dbReference type="SUPFAM" id="SSF103473">
    <property type="entry name" value="MFS general substrate transporter"/>
    <property type="match status" value="1"/>
</dbReference>
<accession>A0A6M2DUZ9</accession>
<keyword evidence="3" id="KW-1003">Cell membrane</keyword>
<feature type="domain" description="Kazal-like" evidence="11">
    <location>
        <begin position="388"/>
        <end position="445"/>
    </location>
</feature>
<feature type="transmembrane region" description="Helical" evidence="9">
    <location>
        <begin position="563"/>
        <end position="584"/>
    </location>
</feature>
<dbReference type="GO" id="GO:0016323">
    <property type="term" value="C:basolateral plasma membrane"/>
    <property type="evidence" value="ECO:0007669"/>
    <property type="project" value="TreeGrafter"/>
</dbReference>
<comment type="subcellular location">
    <subcellularLocation>
        <location evidence="1">Cell membrane</location>
        <topology evidence="1">Multi-pass membrane protein</topology>
    </subcellularLocation>
</comment>
<feature type="transmembrane region" description="Helical" evidence="9">
    <location>
        <begin position="353"/>
        <end position="374"/>
    </location>
</feature>
<reference evidence="12" key="1">
    <citation type="submission" date="2020-03" db="EMBL/GenBank/DDBJ databases">
        <title>Transcriptomic Profiling of the Digestive Tract of the Rat Flea, Xenopsylla cheopis, Following Blood Feeding and Infection with Yersinia pestis.</title>
        <authorList>
            <person name="Bland D.M."/>
            <person name="Martens C.A."/>
            <person name="Virtaneva K."/>
            <person name="Kanakabandi K."/>
            <person name="Long D."/>
            <person name="Rosenke R."/>
            <person name="Saturday G.A."/>
            <person name="Hoyt F.H."/>
            <person name="Bruno D.P."/>
            <person name="Ribeiro J.M.C."/>
            <person name="Hinnebusch J."/>
        </authorList>
    </citation>
    <scope>NUCLEOTIDE SEQUENCE</scope>
</reference>
<dbReference type="AlphaFoldDB" id="A0A6M2DUZ9"/>
<feature type="transmembrane region" description="Helical" evidence="9">
    <location>
        <begin position="174"/>
        <end position="196"/>
    </location>
</feature>
<feature type="transmembrane region" description="Helical" evidence="9">
    <location>
        <begin position="202"/>
        <end position="224"/>
    </location>
</feature>
<feature type="transmembrane region" description="Helical" evidence="9">
    <location>
        <begin position="479"/>
        <end position="502"/>
    </location>
</feature>
<dbReference type="PANTHER" id="PTHR11388:SF158">
    <property type="entry name" value="ORGANIC ANION TRANSPORTING POLYPEPTIDE 33EB"/>
    <property type="match status" value="1"/>
</dbReference>
<feature type="signal peptide" evidence="10">
    <location>
        <begin position="1"/>
        <end position="22"/>
    </location>
</feature>
<evidence type="ECO:0000256" key="10">
    <source>
        <dbReference type="SAM" id="SignalP"/>
    </source>
</evidence>
<evidence type="ECO:0000256" key="5">
    <source>
        <dbReference type="ARBA" id="ARBA00022989"/>
    </source>
</evidence>
<feature type="transmembrane region" description="Helical" evidence="9">
    <location>
        <begin position="46"/>
        <end position="64"/>
    </location>
</feature>
<dbReference type="Gene3D" id="1.20.1250.20">
    <property type="entry name" value="MFS general substrate transporter like domains"/>
    <property type="match status" value="1"/>
</dbReference>
<comment type="similarity">
    <text evidence="2">Belongs to the organo anion transporter (TC 2.A.60) family.</text>
</comment>
<feature type="transmembrane region" description="Helical" evidence="9">
    <location>
        <begin position="326"/>
        <end position="346"/>
    </location>
</feature>
<evidence type="ECO:0000256" key="4">
    <source>
        <dbReference type="ARBA" id="ARBA00022692"/>
    </source>
</evidence>
<feature type="compositionally biased region" description="Polar residues" evidence="8">
    <location>
        <begin position="656"/>
        <end position="669"/>
    </location>
</feature>
<feature type="transmembrane region" description="Helical" evidence="9">
    <location>
        <begin position="514"/>
        <end position="532"/>
    </location>
</feature>
<evidence type="ECO:0000256" key="7">
    <source>
        <dbReference type="ARBA" id="ARBA00023157"/>
    </source>
</evidence>
<evidence type="ECO:0000256" key="9">
    <source>
        <dbReference type="SAM" id="Phobius"/>
    </source>
</evidence>
<proteinExistence type="inferred from homology"/>
<feature type="transmembrane region" description="Helical" evidence="9">
    <location>
        <begin position="71"/>
        <end position="90"/>
    </location>
</feature>
<evidence type="ECO:0000256" key="2">
    <source>
        <dbReference type="ARBA" id="ARBA00009657"/>
    </source>
</evidence>
<dbReference type="InterPro" id="IPR002350">
    <property type="entry name" value="Kazal_dom"/>
</dbReference>
<dbReference type="PANTHER" id="PTHR11388">
    <property type="entry name" value="ORGANIC ANION TRANSPORTER"/>
    <property type="match status" value="1"/>
</dbReference>
<dbReference type="InterPro" id="IPR004156">
    <property type="entry name" value="OATP"/>
</dbReference>
<sequence length="712" mass="77028">MATPCCFVTVLLLAGLLQGGLQEYFRHTAQLAAEEFDYDPNIIDWLLVASHLFMGGLALLVAYWGNYFHRASWLGALIVLQAIAGLLVIVPRLTHSHGPTHEEHASIIMRTPLASTPLCLPHENFKAAAGEFCFSTLVMLFILQAAIGLGNIAFFCFGLSYIDDNVREHNSPALIGVAIASRIWGPQIGSIIYWAISGSPVSWWMGWPPLAGTLLLFGIFLALFPMRLISAAVRQAAANILNEATNGIRHKHRGKYLADPGFCQTLGRLFSNKILLLNILALVFLLAGLFNFALLEPAFLQAKFYIPLDNRYGFSDPWLSRFITSVLKPPLVALVVIVSGLIITACKPRAKCLVGWNVGTSIVIVLLLIGGLFFNCSGGDIKGAHKNKLLPQVCSGSCNCPPNTPFMPVCVENKVDTYFSPCDAGCTSEIVVNNEIIFSHCMCSVRKPPDEGPIPLLFESYNASATIGACDAKNCELQWAVFQILGVIGYALLGSGVVGSFFITLRSVLPQDKAMAIALKLCIIGILVYIPGKLGYDAIKETTCQLRYNGHCRLHNGDQFGTLLLWITAALVLLSILFNFLVLVSVKGLALYGANDEGIDLTHSRGSYREIEMTDPSSASPVKRAAKGTAAHSSLLEDATFPDIDQTPTSPPIARNGSTTQRGGSTPSTAEMVVVQTANAALATPDEPELNFEQRKPSPAPVRVQLPLNSDL</sequence>
<keyword evidence="7" id="KW-1015">Disulfide bond</keyword>
<evidence type="ECO:0000313" key="12">
    <source>
        <dbReference type="EMBL" id="NOV50002.1"/>
    </source>
</evidence>
<dbReference type="PROSITE" id="PS51465">
    <property type="entry name" value="KAZAL_2"/>
    <property type="match status" value="1"/>
</dbReference>
<evidence type="ECO:0000259" key="11">
    <source>
        <dbReference type="PROSITE" id="PS51465"/>
    </source>
</evidence>
<name>A0A6M2DUZ9_XENCH</name>
<keyword evidence="10" id="KW-0732">Signal</keyword>
<feature type="transmembrane region" description="Helical" evidence="9">
    <location>
        <begin position="137"/>
        <end position="162"/>
    </location>
</feature>
<feature type="transmembrane region" description="Helical" evidence="9">
    <location>
        <begin position="274"/>
        <end position="295"/>
    </location>
</feature>
<evidence type="ECO:0000256" key="6">
    <source>
        <dbReference type="ARBA" id="ARBA00023136"/>
    </source>
</evidence>
<keyword evidence="4 9" id="KW-0812">Transmembrane</keyword>
<dbReference type="GO" id="GO:0043252">
    <property type="term" value="P:sodium-independent organic anion transport"/>
    <property type="evidence" value="ECO:0007669"/>
    <property type="project" value="TreeGrafter"/>
</dbReference>
<dbReference type="EMBL" id="GIIL01006276">
    <property type="protein sequence ID" value="NOV50002.1"/>
    <property type="molecule type" value="Transcribed_RNA"/>
</dbReference>
<evidence type="ECO:0000256" key="3">
    <source>
        <dbReference type="ARBA" id="ARBA00022475"/>
    </source>
</evidence>
<keyword evidence="6 9" id="KW-0472">Membrane</keyword>
<evidence type="ECO:0000256" key="8">
    <source>
        <dbReference type="SAM" id="MobiDB-lite"/>
    </source>
</evidence>
<evidence type="ECO:0000256" key="1">
    <source>
        <dbReference type="ARBA" id="ARBA00004651"/>
    </source>
</evidence>
<organism evidence="12">
    <name type="scientific">Xenopsylla cheopis</name>
    <name type="common">Oriental rat flea</name>
    <name type="synonym">Pulex cheopis</name>
    <dbReference type="NCBI Taxonomy" id="163159"/>
    <lineage>
        <taxon>Eukaryota</taxon>
        <taxon>Metazoa</taxon>
        <taxon>Ecdysozoa</taxon>
        <taxon>Arthropoda</taxon>
        <taxon>Hexapoda</taxon>
        <taxon>Insecta</taxon>
        <taxon>Pterygota</taxon>
        <taxon>Neoptera</taxon>
        <taxon>Endopterygota</taxon>
        <taxon>Siphonaptera</taxon>
        <taxon>Pulicidae</taxon>
        <taxon>Xenopsyllinae</taxon>
        <taxon>Xenopsylla</taxon>
    </lineage>
</organism>
<feature type="chain" id="PRO_5027083166" evidence="10">
    <location>
        <begin position="23"/>
        <end position="712"/>
    </location>
</feature>
<keyword evidence="5 9" id="KW-1133">Transmembrane helix</keyword>
<dbReference type="GO" id="GO:0015347">
    <property type="term" value="F:sodium-independent organic anion transmembrane transporter activity"/>
    <property type="evidence" value="ECO:0007669"/>
    <property type="project" value="TreeGrafter"/>
</dbReference>
<feature type="region of interest" description="Disordered" evidence="8">
    <location>
        <begin position="637"/>
        <end position="712"/>
    </location>
</feature>
<dbReference type="Pfam" id="PF03137">
    <property type="entry name" value="OATP"/>
    <property type="match status" value="1"/>
</dbReference>
<dbReference type="InterPro" id="IPR036259">
    <property type="entry name" value="MFS_trans_sf"/>
</dbReference>
<protein>
    <submittedName>
        <fullName evidence="12">Putative organic anion transporter polypeptide</fullName>
    </submittedName>
</protein>